<organism evidence="4 5">
    <name type="scientific">Dioscorea cayennensis subsp. rotundata</name>
    <name type="common">White Guinea yam</name>
    <name type="synonym">Dioscorea rotundata</name>
    <dbReference type="NCBI Taxonomy" id="55577"/>
    <lineage>
        <taxon>Eukaryota</taxon>
        <taxon>Viridiplantae</taxon>
        <taxon>Streptophyta</taxon>
        <taxon>Embryophyta</taxon>
        <taxon>Tracheophyta</taxon>
        <taxon>Spermatophyta</taxon>
        <taxon>Magnoliopsida</taxon>
        <taxon>Liliopsida</taxon>
        <taxon>Dioscoreales</taxon>
        <taxon>Dioscoreaceae</taxon>
        <taxon>Dioscorea</taxon>
    </lineage>
</organism>
<accession>A0AB40CDD5</accession>
<evidence type="ECO:0000256" key="3">
    <source>
        <dbReference type="PROSITE-ProRule" id="PRU01191"/>
    </source>
</evidence>
<feature type="short sequence motif" description="LXXLL motif" evidence="3">
    <location>
        <begin position="226"/>
        <end position="230"/>
    </location>
</feature>
<dbReference type="Proteomes" id="UP001515500">
    <property type="component" value="Chromosome 13"/>
</dbReference>
<dbReference type="InterPro" id="IPR005202">
    <property type="entry name" value="TF_GRAS"/>
</dbReference>
<dbReference type="AlphaFoldDB" id="A0AB40CDD5"/>
<proteinExistence type="inferred from homology"/>
<dbReference type="PANTHER" id="PTHR31636">
    <property type="entry name" value="OSJNBA0084A10.13 PROTEIN-RELATED"/>
    <property type="match status" value="1"/>
</dbReference>
<comment type="caution">
    <text evidence="3">Lacks conserved residue(s) required for the propagation of feature annotation.</text>
</comment>
<evidence type="ECO:0000256" key="2">
    <source>
        <dbReference type="ARBA" id="ARBA00023163"/>
    </source>
</evidence>
<dbReference type="RefSeq" id="XP_039137394.1">
    <property type="nucleotide sequence ID" value="XM_039281460.1"/>
</dbReference>
<feature type="region of interest" description="SAW" evidence="3">
    <location>
        <begin position="314"/>
        <end position="390"/>
    </location>
</feature>
<evidence type="ECO:0000313" key="5">
    <source>
        <dbReference type="RefSeq" id="XP_039137394.1"/>
    </source>
</evidence>
<feature type="short sequence motif" description="VHIID" evidence="3">
    <location>
        <begin position="131"/>
        <end position="135"/>
    </location>
</feature>
<dbReference type="PROSITE" id="PS50985">
    <property type="entry name" value="GRAS"/>
    <property type="match status" value="1"/>
</dbReference>
<reference evidence="5" key="1">
    <citation type="submission" date="2025-08" db="UniProtKB">
        <authorList>
            <consortium name="RefSeq"/>
        </authorList>
    </citation>
    <scope>IDENTIFICATION</scope>
</reference>
<dbReference type="GeneID" id="120274921"/>
<evidence type="ECO:0000313" key="4">
    <source>
        <dbReference type="Proteomes" id="UP001515500"/>
    </source>
</evidence>
<evidence type="ECO:0000256" key="1">
    <source>
        <dbReference type="ARBA" id="ARBA00023015"/>
    </source>
</evidence>
<keyword evidence="4" id="KW-1185">Reference proteome</keyword>
<comment type="similarity">
    <text evidence="3">Belongs to the GRAS family.</text>
</comment>
<protein>
    <submittedName>
        <fullName evidence="5">Scarecrow-like protein 3</fullName>
    </submittedName>
</protein>
<sequence>MLLHHHHHHLSTNPMTSLKPEERGLHLIQLLLAGAAHVSSGNLSRADSCLHLISTMSSPSGDSMQRLSSILASSLATRLLRRRLPGLLSAVLPPRKPLKPLTFARTLPYIPFTHTATSRALLRAIAHERNVHVVDLSAAVHSLDLWAPFLHTISRLPHGPPHLKLTCVSGDHHVLESLGTALVKEADSLDVPFRFHAVHSVLSELDLDTLHVHAGEALFVVSLFKLHELLAGEVERMNGLLLNLQGMGPSVVVLAEQEAEHNSERVAERFVEGLHHYSALFDSVEAVAAMGTMGEEERREVEDMVGREIENVVACEGVERVERHEKTVKWIVRMERAGFRQGRFWGDAVEEGRRVVESWAGGGGFAVVVECGCLMICWHDKPLYSISAWHCL</sequence>
<dbReference type="Pfam" id="PF03514">
    <property type="entry name" value="GRAS"/>
    <property type="match status" value="1"/>
</dbReference>
<gene>
    <name evidence="5" type="primary">LOC120274921</name>
</gene>
<name>A0AB40CDD5_DIOCR</name>
<keyword evidence="1" id="KW-0805">Transcription regulation</keyword>
<keyword evidence="2" id="KW-0804">Transcription</keyword>